<reference evidence="1 2" key="1">
    <citation type="journal article" date="2010" name="J. Bacteriol.">
        <title>Complete genome sequence of the representative gamma-hexachlorocyclohexane-degrading bacterium Sphingobium japonicum UT26.</title>
        <authorList>
            <person name="Nagata Y."/>
            <person name="Ohtsubo Y."/>
            <person name="Endo R."/>
            <person name="Ichikawa N."/>
            <person name="Ankai A."/>
            <person name="Oguchi A."/>
            <person name="Fukui S."/>
            <person name="Fujita N."/>
            <person name="Tsuda M."/>
        </authorList>
    </citation>
    <scope>NUCLEOTIDE SEQUENCE [LARGE SCALE GENOMIC DNA]</scope>
    <source>
        <strain evidence="2">DSM 16413 / CCM 7287 / MTCC 6362 / UT26 / NBRC 101211 / UT26S</strain>
    </source>
</reference>
<dbReference type="KEGG" id="sjp:SJA_C1-05700"/>
<sequence>MHVCVGHTQRPIAAKRAFLVKAMRCWCLARRETRLVQPHLARLLAPCACEVLAPVLDALFSSFEACLGRPVVAGHHHPLARDELDLLALLTRPASADSRFPQSPLKTVLRVALCSTRIMVALTLQEIGQR</sequence>
<dbReference type="EMBL" id="AP010803">
    <property type="protein sequence ID" value="BAI95404.1"/>
    <property type="molecule type" value="Genomic_DNA"/>
</dbReference>
<gene>
    <name evidence="1" type="ordered locus">SJA_C1-05700</name>
</gene>
<accession>D4YYH2</accession>
<keyword evidence="2" id="KW-1185">Reference proteome</keyword>
<dbReference type="eggNOG" id="ENOG5030KSS">
    <property type="taxonomic scope" value="Bacteria"/>
</dbReference>
<protein>
    <submittedName>
        <fullName evidence="1">Uncharacterized protein</fullName>
    </submittedName>
</protein>
<organism evidence="1 2">
    <name type="scientific">Sphingobium indicum (strain DSM 16413 / CCM 7287 / MTCC 6362 / UT26 / NBRC 101211 / UT26S)</name>
    <name type="common">Sphingobium japonicum</name>
    <dbReference type="NCBI Taxonomy" id="452662"/>
    <lineage>
        <taxon>Bacteria</taxon>
        <taxon>Pseudomonadati</taxon>
        <taxon>Pseudomonadota</taxon>
        <taxon>Alphaproteobacteria</taxon>
        <taxon>Sphingomonadales</taxon>
        <taxon>Sphingomonadaceae</taxon>
        <taxon>Sphingobium</taxon>
    </lineage>
</organism>
<evidence type="ECO:0000313" key="2">
    <source>
        <dbReference type="Proteomes" id="UP000007753"/>
    </source>
</evidence>
<evidence type="ECO:0000313" key="1">
    <source>
        <dbReference type="EMBL" id="BAI95404.1"/>
    </source>
</evidence>
<name>D4YYH2_SPHIU</name>
<dbReference type="AlphaFoldDB" id="D4YYH2"/>
<proteinExistence type="predicted"/>
<dbReference type="HOGENOM" id="CLU_1936769_0_0_5"/>
<dbReference type="Proteomes" id="UP000007753">
    <property type="component" value="Chromosome 1"/>
</dbReference>